<feature type="domain" description="Carrier" evidence="14">
    <location>
        <begin position="2970"/>
        <end position="3047"/>
    </location>
</feature>
<evidence type="ECO:0000256" key="10">
    <source>
        <dbReference type="ARBA" id="ARBA00022857"/>
    </source>
</evidence>
<organism evidence="17 18">
    <name type="scientific">Brevibacillus fortis</name>
    <dbReference type="NCBI Taxonomy" id="2126352"/>
    <lineage>
        <taxon>Bacteria</taxon>
        <taxon>Bacillati</taxon>
        <taxon>Bacillota</taxon>
        <taxon>Bacilli</taxon>
        <taxon>Bacillales</taxon>
        <taxon>Paenibacillaceae</taxon>
        <taxon>Brevibacillus</taxon>
    </lineage>
</organism>
<dbReference type="GO" id="GO:0006633">
    <property type="term" value="P:fatty acid biosynthetic process"/>
    <property type="evidence" value="ECO:0007669"/>
    <property type="project" value="InterPro"/>
</dbReference>
<dbReference type="Pfam" id="PF02801">
    <property type="entry name" value="Ketoacyl-synt_C"/>
    <property type="match status" value="3"/>
</dbReference>
<feature type="domain" description="PKS/mFAS DH" evidence="16">
    <location>
        <begin position="2229"/>
        <end position="2516"/>
    </location>
</feature>
<keyword evidence="13" id="KW-0175">Coiled coil</keyword>
<dbReference type="UniPathway" id="UPA01003"/>
<comment type="pathway">
    <text evidence="4">Antibiotic biosynthesis; bacillaene biosynthesis.</text>
</comment>
<dbReference type="InterPro" id="IPR020806">
    <property type="entry name" value="PKS_PP-bd"/>
</dbReference>
<dbReference type="PANTHER" id="PTHR43775">
    <property type="entry name" value="FATTY ACID SYNTHASE"/>
    <property type="match status" value="1"/>
</dbReference>
<evidence type="ECO:0000259" key="14">
    <source>
        <dbReference type="PROSITE" id="PS50075"/>
    </source>
</evidence>
<dbReference type="PROSITE" id="PS52004">
    <property type="entry name" value="KS3_2"/>
    <property type="match status" value="3"/>
</dbReference>
<evidence type="ECO:0000256" key="1">
    <source>
        <dbReference type="ARBA" id="ARBA00001957"/>
    </source>
</evidence>
<comment type="subcellular location">
    <subcellularLocation>
        <location evidence="3">Cytoplasm</location>
    </subcellularLocation>
</comment>
<dbReference type="GO" id="GO:0004312">
    <property type="term" value="F:fatty acid synthase activity"/>
    <property type="evidence" value="ECO:0007669"/>
    <property type="project" value="TreeGrafter"/>
</dbReference>
<evidence type="ECO:0000313" key="17">
    <source>
        <dbReference type="EMBL" id="PSJ93479.1"/>
    </source>
</evidence>
<dbReference type="GO" id="GO:0005737">
    <property type="term" value="C:cytoplasm"/>
    <property type="evidence" value="ECO:0007669"/>
    <property type="project" value="UniProtKB-SubCell"/>
</dbReference>
<evidence type="ECO:0000256" key="8">
    <source>
        <dbReference type="ARBA" id="ARBA00022679"/>
    </source>
</evidence>
<evidence type="ECO:0000256" key="9">
    <source>
        <dbReference type="ARBA" id="ARBA00022737"/>
    </source>
</evidence>
<gene>
    <name evidence="17" type="ORF">C7R93_18335</name>
</gene>
<dbReference type="InterPro" id="IPR013217">
    <property type="entry name" value="Methyltransf_12"/>
</dbReference>
<dbReference type="Pfam" id="PF22336">
    <property type="entry name" value="RhiE-like_linker"/>
    <property type="match status" value="3"/>
</dbReference>
<dbReference type="GO" id="GO:0005886">
    <property type="term" value="C:plasma membrane"/>
    <property type="evidence" value="ECO:0007669"/>
    <property type="project" value="TreeGrafter"/>
</dbReference>
<name>A0A2P7V2M2_9BACL</name>
<dbReference type="InterPro" id="IPR009081">
    <property type="entry name" value="PP-bd_ACP"/>
</dbReference>
<evidence type="ECO:0000259" key="15">
    <source>
        <dbReference type="PROSITE" id="PS52004"/>
    </source>
</evidence>
<dbReference type="Proteomes" id="UP000240419">
    <property type="component" value="Unassembled WGS sequence"/>
</dbReference>
<evidence type="ECO:0000256" key="5">
    <source>
        <dbReference type="ARBA" id="ARBA00022450"/>
    </source>
</evidence>
<comment type="caution">
    <text evidence="17">The sequence shown here is derived from an EMBL/GenBank/DDBJ whole genome shotgun (WGS) entry which is preliminary data.</text>
</comment>
<dbReference type="Pfam" id="PF00109">
    <property type="entry name" value="ketoacyl-synt"/>
    <property type="match status" value="3"/>
</dbReference>
<evidence type="ECO:0000256" key="11">
    <source>
        <dbReference type="ARBA" id="ARBA00023268"/>
    </source>
</evidence>
<dbReference type="Gene3D" id="3.10.129.110">
    <property type="entry name" value="Polyketide synthase dehydratase"/>
    <property type="match status" value="2"/>
</dbReference>
<dbReference type="InterPro" id="IPR020841">
    <property type="entry name" value="PKS_Beta-ketoAc_synthase_dom"/>
</dbReference>
<keyword evidence="18" id="KW-1185">Reference proteome</keyword>
<feature type="domain" description="PKS/mFAS DH" evidence="16">
    <location>
        <begin position="1148"/>
        <end position="1439"/>
    </location>
</feature>
<feature type="domain" description="Carrier" evidence="14">
    <location>
        <begin position="3845"/>
        <end position="3926"/>
    </location>
</feature>
<dbReference type="CDD" id="cd08953">
    <property type="entry name" value="KR_2_SDR_x"/>
    <property type="match status" value="1"/>
</dbReference>
<dbReference type="InterPro" id="IPR054514">
    <property type="entry name" value="RhiE-like_linker"/>
</dbReference>
<dbReference type="OrthoDB" id="2460252at2"/>
<dbReference type="Pfam" id="PF08659">
    <property type="entry name" value="KR"/>
    <property type="match status" value="1"/>
</dbReference>
<evidence type="ECO:0000256" key="12">
    <source>
        <dbReference type="PROSITE-ProRule" id="PRU01363"/>
    </source>
</evidence>
<reference evidence="17 18" key="1">
    <citation type="submission" date="2018-03" db="EMBL/GenBank/DDBJ databases">
        <title>Brevisbacillus phylogenomics.</title>
        <authorList>
            <person name="Dunlap C."/>
        </authorList>
    </citation>
    <scope>NUCLEOTIDE SEQUENCE [LARGE SCALE GENOMIC DNA]</scope>
    <source>
        <strain evidence="17 18">NRRL NRS-1210</strain>
    </source>
</reference>
<evidence type="ECO:0000256" key="4">
    <source>
        <dbReference type="ARBA" id="ARBA00004789"/>
    </source>
</evidence>
<dbReference type="InterPro" id="IPR006162">
    <property type="entry name" value="Ppantetheine_attach_site"/>
</dbReference>
<dbReference type="InterPro" id="IPR029063">
    <property type="entry name" value="SAM-dependent_MTases_sf"/>
</dbReference>
<evidence type="ECO:0000256" key="2">
    <source>
        <dbReference type="ARBA" id="ARBA00003299"/>
    </source>
</evidence>
<dbReference type="SMART" id="SM00825">
    <property type="entry name" value="PKS_KS"/>
    <property type="match status" value="3"/>
</dbReference>
<protein>
    <submittedName>
        <fullName evidence="17">Polyketide synthase</fullName>
    </submittedName>
</protein>
<dbReference type="Gene3D" id="3.40.50.720">
    <property type="entry name" value="NAD(P)-binding Rossmann-like Domain"/>
    <property type="match status" value="1"/>
</dbReference>
<dbReference type="InterPro" id="IPR036291">
    <property type="entry name" value="NAD(P)-bd_dom_sf"/>
</dbReference>
<feature type="domain" description="Ketosynthase family 3 (KS3)" evidence="15">
    <location>
        <begin position="542"/>
        <end position="961"/>
    </location>
</feature>
<comment type="cofactor">
    <cofactor evidence="1">
        <name>pantetheine 4'-phosphate</name>
        <dbReference type="ChEBI" id="CHEBI:47942"/>
    </cofactor>
</comment>
<dbReference type="PROSITE" id="PS00012">
    <property type="entry name" value="PHOSPHOPANTETHEINE"/>
    <property type="match status" value="4"/>
</dbReference>
<dbReference type="SUPFAM" id="SSF47336">
    <property type="entry name" value="ACP-like"/>
    <property type="match status" value="5"/>
</dbReference>
<dbReference type="InterPro" id="IPR042104">
    <property type="entry name" value="PKS_dehydratase_sf"/>
</dbReference>
<dbReference type="InterPro" id="IPR013968">
    <property type="entry name" value="PKS_KR"/>
</dbReference>
<dbReference type="InterPro" id="IPR057326">
    <property type="entry name" value="KR_dom"/>
</dbReference>
<dbReference type="SUPFAM" id="SSF51735">
    <property type="entry name" value="NAD(P)-binding Rossmann-fold domains"/>
    <property type="match status" value="1"/>
</dbReference>
<dbReference type="InterPro" id="IPR020807">
    <property type="entry name" value="PKS_DH"/>
</dbReference>
<dbReference type="InterPro" id="IPR014030">
    <property type="entry name" value="Ketoacyl_synth_N"/>
</dbReference>
<dbReference type="Pfam" id="PF00550">
    <property type="entry name" value="PP-binding"/>
    <property type="match status" value="5"/>
</dbReference>
<dbReference type="Gene3D" id="3.40.47.10">
    <property type="match status" value="3"/>
</dbReference>
<feature type="domain" description="Ketosynthase family 3 (KS3)" evidence="15">
    <location>
        <begin position="1601"/>
        <end position="2038"/>
    </location>
</feature>
<feature type="region of interest" description="C-terminal hotdog fold" evidence="12">
    <location>
        <begin position="1292"/>
        <end position="1439"/>
    </location>
</feature>
<feature type="domain" description="Carrier" evidence="14">
    <location>
        <begin position="403"/>
        <end position="476"/>
    </location>
</feature>
<dbReference type="InterPro" id="IPR036736">
    <property type="entry name" value="ACP-like_sf"/>
</dbReference>
<keyword evidence="6" id="KW-0963">Cytoplasm</keyword>
<keyword evidence="8" id="KW-0808">Transferase</keyword>
<dbReference type="Pfam" id="PF21089">
    <property type="entry name" value="PKS_DH_N"/>
    <property type="match status" value="2"/>
</dbReference>
<feature type="coiled-coil region" evidence="13">
    <location>
        <begin position="986"/>
        <end position="1044"/>
    </location>
</feature>
<dbReference type="FunFam" id="3.40.47.10:FF:000019">
    <property type="entry name" value="Polyketide synthase type I"/>
    <property type="match status" value="3"/>
</dbReference>
<keyword evidence="5" id="KW-0596">Phosphopantetheine</keyword>
<evidence type="ECO:0000313" key="18">
    <source>
        <dbReference type="Proteomes" id="UP000240419"/>
    </source>
</evidence>
<keyword evidence="10" id="KW-0521">NADP</keyword>
<evidence type="ECO:0000259" key="16">
    <source>
        <dbReference type="PROSITE" id="PS52019"/>
    </source>
</evidence>
<dbReference type="PROSITE" id="PS00606">
    <property type="entry name" value="KS3_1"/>
    <property type="match status" value="2"/>
</dbReference>
<evidence type="ECO:0000256" key="3">
    <source>
        <dbReference type="ARBA" id="ARBA00004496"/>
    </source>
</evidence>
<dbReference type="RefSeq" id="WP_106840169.1">
    <property type="nucleotide sequence ID" value="NZ_JBCNIW010000002.1"/>
</dbReference>
<feature type="domain" description="Ketosynthase family 3 (KS3)" evidence="15">
    <location>
        <begin position="3211"/>
        <end position="3643"/>
    </location>
</feature>
<dbReference type="Gene3D" id="3.40.50.150">
    <property type="entry name" value="Vaccinia Virus protein VP39"/>
    <property type="match status" value="1"/>
</dbReference>
<dbReference type="GO" id="GO:0071770">
    <property type="term" value="P:DIM/DIP cell wall layer assembly"/>
    <property type="evidence" value="ECO:0007669"/>
    <property type="project" value="TreeGrafter"/>
</dbReference>
<dbReference type="InterPro" id="IPR049551">
    <property type="entry name" value="PKS_DH_C"/>
</dbReference>
<feature type="region of interest" description="N-terminal hotdog fold" evidence="12">
    <location>
        <begin position="1148"/>
        <end position="1278"/>
    </location>
</feature>
<feature type="active site" description="Proton acceptor; for dehydratase activity" evidence="12">
    <location>
        <position position="2258"/>
    </location>
</feature>
<accession>A0A2P7V2M2</accession>
<dbReference type="FunFam" id="3.40.50.150:FF:000650">
    <property type="entry name" value="Polyketide synthase RzxC"/>
    <property type="match status" value="1"/>
</dbReference>
<evidence type="ECO:0000256" key="7">
    <source>
        <dbReference type="ARBA" id="ARBA00022553"/>
    </source>
</evidence>
<sequence>MNTMDKLLSELLYGQLQSIGLFTVKRQTIAELKGKLHDRYGKWLEESIAVLVQNHYLACDGDFLIANDTTPIDLDTAWKKWEEEKRVWLSDPNRKAQVILVEATMRVLPDILMGKIPATEIMFPNSSMELVEGIYKHNEVADYFNEVLANTIVTYVKQRTKQDASARIRILEIGAGTGGTSAIVLPRLQSFQKHIEEYCYTDISQAFLLHAEKEYGAENPYLTYRIFNVEKPVENQGIAAGAYDLVIATNVLHATKNISQTLLHAKTALQKNGLLLLNELTSNTLFAHLTFGLLDGWWRYDDPEWRIPGCPLLTVETWQKVLKKAGYQSVFLPAEEHLDLCQQIIVAESDGVIRRSSQQKQSAVTVAYSPVKKQASKLKAMPLKKRTTPAKKTGKVIEALLREKSTAYIKRLIGETLRIPTHQIKSSASLEQYGIDSILVVQLTNSLRKDFANMSSTIFFEYQTIDALVEYLIETQKEALIKVIGLEVQEAVDEAYQNEIENEEMTVSTSSEYTDLPVRKARRFLSVREQESKESISASSVVRDVAIIGLSGRYPQAKNVDEFWNRLKEGKNCISEIPPDRWDWKNYFDEEKGKQDSIYTKWGGFIDDIDKFDPLFFQISPKEAEEMDPQERLFLQEAYASIEDAGYTPTTLCESRKVGVFVGVMNGHYSTGATYWSIANRLSYLLNFQGPSVAVDTACSASLTAIHLALESLYSGTSECAIAGGVNLIVDPIHYMKLSALTMLSPTNQCKSFGDQADGFVDGEGVGAIVLKPLDKAIADGDHIYGVIKGSMMNTGGKTNGYTVPNPQAQAQLVADALQRAKVHARTVSYLEAHGTGTELGDPIEVAGLTRAFEKDTQDKQFCALGSAKSNIGHCESAAGIAGVTKILLQLKHSQLVPSLHSRTLNPNIDFSKTPFVVQQELAEWKRPIVEINGTPNEYPRIAGISSFGAGGSNAHVIIEEYIPEVKQQSSLKITPQNPAIIVLSAKNAERLYEKAQQLLAFIQEHSLSDASLADVAYTLQVGRVAMEERLAVLAGSVKELEQKLTAYVEGQEHIADLYLGQVNRNQEMLDILTSDDELEETIARWMERGKYSKLLDLWVKGLHIDWNKLYQEAQPSRISLPTYPFAKESYWIEAKSASISVGVGSIHPFLHQNTSDFMEQRFSSTFTGQEFFLRDHVIKGQRVLPSAAYVEMARAAIKLATGVMDSGQEFEGLRFKNVVWTQPLVVGSEPVQTHIELYPEANGEIVYEIYSDSMQDQNQATEIVHSQGSAVLCSIQDIPAFDLTSVQEQCNVSTLSAEQCYDVFKKMGVDYGLAHRGIEQILIGQGQVLAKLSLPSSVVKTQEQFELHPSLLDAALQSSIGLMMETGDFGLILPFALEELEIVGACSASMWALIRYSEGSKAGEKVEKFDIDLCDENGNVRVRMKGFSTRKIAGESVGLGVGASKVADTFIQPSADKAAVGEQRFDTENATYYFKKLLSSVIKLPANRMEADASLEKYGVDSIVAMQMTKELEKVFGSLPKTLFFEYQTIKELTGYFLENYREKLMSILGMGENAEAPLTQEPEATIVDERTAQTERRNKKRKSQRFASLRMETQREKGALDIAIIGVSGRYPQARNIHDFWKNLRDGKDCITEIPKDRWDHSQYFDEAKDKVGKSYSKWGGFIEGVDQFDPLFFHISPREAELMDPQERLFLQCVYETIEDAGYTRDSLGRHEGLGGNVGVYVGVMYEEYQLYASAEQALGRELTIAGSPASIANRVSYFCNFHGPSMAVDTMCSSSLTGIHLACHSLQRGECEVAIAGGVNVSIHPNKYLYLSQGKFASSKGRCESFGEGGDGYVPGEGVGAVLLKPLARAIADGDHIYGVIKGSAINHGGKTNGYTVPNPQAQSRVIRRAFEEAGVHPRTVSYIEAHGTGTSLGDPIEIAGLTKTFQEYTKENQFCAIGSAKSNIGHGESAAGIAGLTKILLQMKYKRLVPSLHSHTLNPNVDFSKTPFVVQQELAEWKRPVIEINGVSREHARIAGLSSFGAGGANAHLVIEEYIEEGHRQQISISEKNPAVIVLSAKNKDRLREQVQRLSSAIREQMLSDNDLTEIAYTLQVGREAMEERFAVIVKSISELEAKLTNYLEDEDDIQDLFTGQVKRNKETMDVFAADEDLQQAIDTWITKGKYAKILQMWVQGLIFNWNKLYGDTKPRRISLPAYPFTRERYWLPKMESQAIGLIAAGALATVHPLLHQNTSTLSEQRHSSTFTGQEFFLRDHVVKGQKVLPGVAYLEMARVAVDLAAGVLPDNQTAIQLKNIVWAKPVIVEEAPIQVHTGLYPEENGEIAFEIYSQSREAQESLVVHSQGRAVLLSAMEAPMLDLSAIQAQCTASSYSASQCYETFHAIGLEYGPSHQGIEKLFVGSDQVLAKLSLPSSVTDTAGKFVLHPSIMDAALQASLGFIMGASDLQPSLPFTLEQLNIYSDSTTAVWALVRYSTDNAATQKVQKLDIDLCDEQGEICVSMKGFTTRVLEGEKSAGVVQGSKGTGESGKITSTLMLQPVWIEQATPRETKAPEYEQHVVMLCEPGKISLESSQSEINGVRFLVLYSDQQGIAERFQAYAAQVFEEIKVLLQAKPKGKVLIQIVAPLRAEQRLFAGIAGLLKTAQIENPKVIGQLIEIDSIEDSEGLVEKLKANSLCPTDRQIRYQSGKRYIAGWSEVAAPQHEASMPWKDNGIYLITGGAGGLGLIFAEDMAEKAHGITLILTGRSALSEAKQAKLRKLTDNGARIEYRQVDVTQKQAVEDLIHSIQTEFGDLHGIIHSAGVTRDNFILRKTQEEVQAVLAPKVAGLVHLDEATKGLNLDFFVLFSSAAGSLGNMGQADYATANAFMDNYSAYRNEQIALGERQGQTLSINWPLWKEGGMQVDEETEKRLWDDLGMVAMQTPSGINCLYRGLASGLDHLMVMEGDLVRMKQQLMGASVPSLTPPAHSNSLQSEVQASLLKMFADLLKVDREDIDIRAELHEYGFDQIKLTEFTNKLNQAYELELTPTELVEYPTLFAVSQYLIDAYQDRLKQQFQPAESASTSAKTEKAQPVSVAQQDGLRAKVREFLKKEISGVIKLPAYKIDEDAPLEKYGIDSVMAMQLTNQLEKAFGSLSKTLFYEYQNIEELTGYLLAHHRDKIIGIMGAGKTAETSAVENVANEPATADSITEHRRRFSRFVTREQANKQTAADRDIAIIGISGRYPHASNVQEFWNNLRDGKDCITEIPQERWDHSLYFDEARNSQGKAYSKWGGFIDGVDQFDPLFFQISPREAEMMDPQERLFLETVWNLLEEAGYTREVLQRQYDNRVGVYVGAMYQPYHAFDTDMEKGSIISLSSYHSIANRVSYFFNLQGPSMAIDTACSSSAIAIYHACESLIKGESSLAIAGGVNVSIHPKKYLGLSQAQMIGSHADSRSFGDGDGYLPAEGVGAVLLKPLAKAIEDGDSILAVIKSAATNHGGRTNGFSVPNPNAQAQLMDENFARAGIDPRTVSYVEAAANGSLLGDPIELKALTNAFSKQTDDVQFCAIGSVKSNIGHAEAASGISQLTKVILQLQHQELVPSIKAEPLNPHLDFVETPFYLQKDRQKWSRPVVRINGEEREVPRRAAISSFGAGGSNAHLILEEYMPAQTEMKSISSATSPQIVVFSAKNAERLRAVAEQMLAFAKQQAFALADFAYTLQVKREAMECRLAMVVRDREELIHGLQAYLEALEQGSEPNTWMPIYTGDLEEDQAGVRNLLAGKVGDTVLQVLLAENNLEKLALHWTQGGKIPWESLHAQERRMISLPTYPFARDRYWLSSSEGQEEQLGTESIRQPMEKETLAIDINPDSPTEENIQRDMAQFLSRELHLSEGQIKINKYFLDYGMDSIMVTKLIRHLEQRWNIKIRGREVLENPTMKSLAHLLALKIKELSQKEIASTTDVETTSQASGERTENLAVDMLQKFKEGQLSLEEIEQLIDKGGII</sequence>
<comment type="function">
    <text evidence="2">Involved in some intermediate steps for the synthesis of the antibiotic polyketide bacillaene which is involved in secondary metabolism.</text>
</comment>
<keyword evidence="9" id="KW-0677">Repeat</keyword>
<evidence type="ECO:0000256" key="6">
    <source>
        <dbReference type="ARBA" id="ARBA00022490"/>
    </source>
</evidence>
<evidence type="ECO:0000256" key="13">
    <source>
        <dbReference type="SAM" id="Coils"/>
    </source>
</evidence>
<dbReference type="InterPro" id="IPR050091">
    <property type="entry name" value="PKS_NRPS_Biosynth_Enz"/>
</dbReference>
<keyword evidence="11" id="KW-0511">Multifunctional enzyme</keyword>
<feature type="active site" description="Proton acceptor; for dehydratase activity" evidence="12">
    <location>
        <position position="1177"/>
    </location>
</feature>
<dbReference type="InterPro" id="IPR016039">
    <property type="entry name" value="Thiolase-like"/>
</dbReference>
<dbReference type="PANTHER" id="PTHR43775:SF37">
    <property type="entry name" value="SI:DKEY-61P9.11"/>
    <property type="match status" value="1"/>
</dbReference>
<dbReference type="SMART" id="SM01294">
    <property type="entry name" value="PKS_PP_betabranch"/>
    <property type="match status" value="2"/>
</dbReference>
<dbReference type="CDD" id="cd00833">
    <property type="entry name" value="PKS"/>
    <property type="match status" value="3"/>
</dbReference>
<dbReference type="EMBL" id="PXZM01000029">
    <property type="protein sequence ID" value="PSJ93479.1"/>
    <property type="molecule type" value="Genomic_DNA"/>
</dbReference>
<feature type="region of interest" description="N-terminal hotdog fold" evidence="12">
    <location>
        <begin position="2229"/>
        <end position="2355"/>
    </location>
</feature>
<feature type="active site" description="Proton donor; for dehydratase activity" evidence="12">
    <location>
        <position position="1354"/>
    </location>
</feature>
<dbReference type="SMART" id="SM00822">
    <property type="entry name" value="PKS_KR"/>
    <property type="match status" value="1"/>
</dbReference>
<dbReference type="SMART" id="SM00826">
    <property type="entry name" value="PKS_DH"/>
    <property type="match status" value="2"/>
</dbReference>
<dbReference type="GO" id="GO:0031177">
    <property type="term" value="F:phosphopantetheine binding"/>
    <property type="evidence" value="ECO:0007669"/>
    <property type="project" value="InterPro"/>
</dbReference>
<dbReference type="FunFam" id="1.10.1200.10:FF:000019">
    <property type="entry name" value="Phenolpthiocerol synthesis type-I polyketide synthase PPSA"/>
    <property type="match status" value="1"/>
</dbReference>
<dbReference type="SUPFAM" id="SSF53901">
    <property type="entry name" value="Thiolase-like"/>
    <property type="match status" value="3"/>
</dbReference>
<dbReference type="Pfam" id="PF08242">
    <property type="entry name" value="Methyltransf_12"/>
    <property type="match status" value="1"/>
</dbReference>
<dbReference type="InterPro" id="IPR049552">
    <property type="entry name" value="PKS_DH_N"/>
</dbReference>
<dbReference type="SMART" id="SM00823">
    <property type="entry name" value="PKS_PP"/>
    <property type="match status" value="5"/>
</dbReference>
<keyword evidence="7" id="KW-0597">Phosphoprotein</keyword>
<feature type="domain" description="Carrier" evidence="14">
    <location>
        <begin position="3080"/>
        <end position="3156"/>
    </location>
</feature>
<dbReference type="InterPro" id="IPR014031">
    <property type="entry name" value="Ketoacyl_synth_C"/>
</dbReference>
<feature type="active site" description="Proton donor; for dehydratase activity" evidence="12">
    <location>
        <position position="2431"/>
    </location>
</feature>
<dbReference type="InterPro" id="IPR018201">
    <property type="entry name" value="Ketoacyl_synth_AS"/>
</dbReference>
<dbReference type="Pfam" id="PF14765">
    <property type="entry name" value="PS-DH"/>
    <property type="match status" value="2"/>
</dbReference>
<dbReference type="Gene3D" id="1.10.1200.10">
    <property type="entry name" value="ACP-like"/>
    <property type="match status" value="5"/>
</dbReference>
<feature type="region of interest" description="C-terminal hotdog fold" evidence="12">
    <location>
        <begin position="2369"/>
        <end position="2516"/>
    </location>
</feature>
<dbReference type="PROSITE" id="PS52019">
    <property type="entry name" value="PKS_MFAS_DH"/>
    <property type="match status" value="2"/>
</dbReference>
<dbReference type="SUPFAM" id="SSF53335">
    <property type="entry name" value="S-adenosyl-L-methionine-dependent methyltransferases"/>
    <property type="match status" value="1"/>
</dbReference>
<dbReference type="PROSITE" id="PS50075">
    <property type="entry name" value="CARRIER"/>
    <property type="match status" value="5"/>
</dbReference>
<feature type="domain" description="Carrier" evidence="14">
    <location>
        <begin position="1469"/>
        <end position="1542"/>
    </location>
</feature>
<dbReference type="CDD" id="cd02440">
    <property type="entry name" value="AdoMet_MTases"/>
    <property type="match status" value="1"/>
</dbReference>
<dbReference type="InterPro" id="IPR049900">
    <property type="entry name" value="PKS_mFAS_DH"/>
</dbReference>
<dbReference type="Gene3D" id="1.10.1240.100">
    <property type="match status" value="3"/>
</dbReference>
<proteinExistence type="predicted"/>
<dbReference type="GO" id="GO:0004315">
    <property type="term" value="F:3-oxoacyl-[acyl-carrier-protein] synthase activity"/>
    <property type="evidence" value="ECO:0007669"/>
    <property type="project" value="InterPro"/>
</dbReference>